<dbReference type="InterPro" id="IPR028958">
    <property type="entry name" value="Imm42"/>
</dbReference>
<reference evidence="3" key="3">
    <citation type="submission" date="2018-07" db="EMBL/GenBank/DDBJ databases">
        <authorList>
            <consortium name="NCBI Pathogen Detection Project"/>
        </authorList>
    </citation>
    <scope>NUCLEOTIDE SEQUENCE</scope>
    <source>
        <strain evidence="3">ID148280</strain>
        <strain evidence="2">NVSL 4960</strain>
    </source>
</reference>
<dbReference type="Proteomes" id="UP000322218">
    <property type="component" value="Chromosome"/>
</dbReference>
<reference evidence="5 6" key="4">
    <citation type="submission" date="2019-08" db="EMBL/GenBank/DDBJ databases">
        <title>Inflammatory infection and transmission of beta-lactam resistance in a mouse model of ampicillin-induced microbiota.</title>
        <authorList>
            <person name="Laskey A."/>
            <person name="Ottenbrite M."/>
            <person name="Devenish J."/>
            <person name="Kang M."/>
            <person name="Savic M."/>
            <person name="Nadin Davis S."/>
            <person name="Chmara J."/>
            <person name="Lin M."/>
            <person name="Robertson J."/>
            <person name="Bessonov K."/>
            <person name="Nash J."/>
            <person name="Scott A."/>
            <person name="Topp E."/>
            <person name="Gurnik S."/>
            <person name="Liu K."/>
            <person name="Guan J."/>
        </authorList>
    </citation>
    <scope>NUCLEOTIDE SEQUENCE [LARGE SCALE GENOMIC DNA]</scope>
    <source>
        <strain evidence="5 6">SL-312</strain>
    </source>
</reference>
<reference evidence="3" key="1">
    <citation type="journal article" date="2018" name="Genome Biol.">
        <title>SKESA: strategic k-mer extension for scrupulous assemblies.</title>
        <authorList>
            <person name="Souvorov A."/>
            <person name="Agarwala R."/>
            <person name="Lipman D.J."/>
        </authorList>
    </citation>
    <scope>NUCLEOTIDE SEQUENCE</scope>
    <source>
        <strain evidence="3">ID148280</strain>
        <strain evidence="2">NVSL 4960</strain>
    </source>
</reference>
<reference evidence="1" key="2">
    <citation type="submission" date="2018-07" db="EMBL/GenBank/DDBJ databases">
        <authorList>
            <person name="Ashton P.M."/>
            <person name="Dallman T."/>
            <person name="Nair S."/>
            <person name="De Pinna E."/>
            <person name="Peters T."/>
            <person name="Grant K."/>
        </authorList>
    </citation>
    <scope>NUCLEOTIDE SEQUENCE [LARGE SCALE GENOMIC DNA]</scope>
    <source>
        <strain evidence="1">370942</strain>
        <strain evidence="4">528468</strain>
    </source>
</reference>
<gene>
    <name evidence="4" type="ORF">D6R61_22110</name>
    <name evidence="1" type="ORF">DT169_18430</name>
    <name evidence="5" type="ORF">FYA03_18025</name>
    <name evidence="3" type="ORF">G9W00_004017</name>
    <name evidence="2" type="ORF">GDN63_20895</name>
</gene>
<dbReference type="EMBL" id="AAHMQS010000018">
    <property type="protein sequence ID" value="EBX9258505.1"/>
    <property type="molecule type" value="Genomic_DNA"/>
</dbReference>
<dbReference type="Proteomes" id="UP000839523">
    <property type="component" value="Unassembled WGS sequence"/>
</dbReference>
<dbReference type="EMBL" id="DAAUDA010000017">
    <property type="protein sequence ID" value="HAF1185661.1"/>
    <property type="molecule type" value="Genomic_DNA"/>
</dbReference>
<name>A0A265B9M6_SALET</name>
<dbReference type="EMBL" id="CP043214">
    <property type="protein sequence ID" value="QEI80738.1"/>
    <property type="molecule type" value="Genomic_DNA"/>
</dbReference>
<evidence type="ECO:0000313" key="5">
    <source>
        <dbReference type="EMBL" id="QEI80738.1"/>
    </source>
</evidence>
<sequence length="155" mass="17759">MANLIFGEPSLFSINISTDDRFASVSIFCASEEIGDSSEYVLLSTFISLIKNKIDNYDYSLSNELFNLEKNDVFSYVVDGFEKAESWRESQRLESILITLNLAPCFDGETFILLSTDEYDRIIWKTFNSEIISEAFLPAGYVLKQFDLLFNNFSN</sequence>
<dbReference type="AlphaFoldDB" id="A0A265B9M6"/>
<dbReference type="Pfam" id="PF15593">
    <property type="entry name" value="Imm42"/>
    <property type="match status" value="1"/>
</dbReference>
<evidence type="ECO:0000313" key="2">
    <source>
        <dbReference type="EMBL" id="HAA0835641.1"/>
    </source>
</evidence>
<accession>A0A265B9M6</accession>
<dbReference type="EMBL" id="DAAAKA010000022">
    <property type="protein sequence ID" value="HAA0835641.1"/>
    <property type="molecule type" value="Genomic_DNA"/>
</dbReference>
<evidence type="ECO:0000313" key="6">
    <source>
        <dbReference type="Proteomes" id="UP000322218"/>
    </source>
</evidence>
<evidence type="ECO:0000313" key="3">
    <source>
        <dbReference type="EMBL" id="HAF1185661.1"/>
    </source>
</evidence>
<dbReference type="EMBL" id="RUBA01000034">
    <property type="protein sequence ID" value="MKI16361.1"/>
    <property type="molecule type" value="Genomic_DNA"/>
</dbReference>
<dbReference type="RefSeq" id="WP_001284951.1">
    <property type="nucleotide sequence ID" value="NZ_CALOZI010000003.1"/>
</dbReference>
<evidence type="ECO:0000313" key="1">
    <source>
        <dbReference type="EMBL" id="EBX9258505.1"/>
    </source>
</evidence>
<organism evidence="3">
    <name type="scientific">Salmonella enterica subsp. enterica serovar Heidelberg</name>
    <dbReference type="NCBI Taxonomy" id="611"/>
    <lineage>
        <taxon>Bacteria</taxon>
        <taxon>Pseudomonadati</taxon>
        <taxon>Pseudomonadota</taxon>
        <taxon>Gammaproteobacteria</taxon>
        <taxon>Enterobacterales</taxon>
        <taxon>Enterobacteriaceae</taxon>
        <taxon>Salmonella</taxon>
    </lineage>
</organism>
<dbReference type="Proteomes" id="UP000839931">
    <property type="component" value="Unassembled WGS sequence"/>
</dbReference>
<evidence type="ECO:0000313" key="4">
    <source>
        <dbReference type="EMBL" id="MKI16361.1"/>
    </source>
</evidence>
<proteinExistence type="predicted"/>
<protein>
    <submittedName>
        <fullName evidence="3">Uncharacterized protein</fullName>
    </submittedName>
</protein>